<evidence type="ECO:0000256" key="11">
    <source>
        <dbReference type="PROSITE-ProRule" id="PRU01360"/>
    </source>
</evidence>
<feature type="domain" description="TonB-dependent receptor-like beta-barrel" evidence="15">
    <location>
        <begin position="380"/>
        <end position="776"/>
    </location>
</feature>
<dbReference type="Proteomes" id="UP000648075">
    <property type="component" value="Unassembled WGS sequence"/>
</dbReference>
<evidence type="ECO:0000256" key="8">
    <source>
        <dbReference type="ARBA" id="ARBA00023077"/>
    </source>
</evidence>
<evidence type="ECO:0000256" key="5">
    <source>
        <dbReference type="ARBA" id="ARBA00022692"/>
    </source>
</evidence>
<dbReference type="GO" id="GO:0006826">
    <property type="term" value="P:iron ion transport"/>
    <property type="evidence" value="ECO:0007669"/>
    <property type="project" value="UniProtKB-KW"/>
</dbReference>
<keyword evidence="5 11" id="KW-0812">Transmembrane</keyword>
<evidence type="ECO:0000313" key="17">
    <source>
        <dbReference type="EMBL" id="GGY91759.1"/>
    </source>
</evidence>
<dbReference type="Gene3D" id="2.40.170.20">
    <property type="entry name" value="TonB-dependent receptor, beta-barrel domain"/>
    <property type="match status" value="2"/>
</dbReference>
<keyword evidence="17" id="KW-0675">Receptor</keyword>
<evidence type="ECO:0000256" key="6">
    <source>
        <dbReference type="ARBA" id="ARBA00023004"/>
    </source>
</evidence>
<organism evidence="17 18">
    <name type="scientific">Novosphingobium colocasiae</name>
    <dbReference type="NCBI Taxonomy" id="1256513"/>
    <lineage>
        <taxon>Bacteria</taxon>
        <taxon>Pseudomonadati</taxon>
        <taxon>Pseudomonadota</taxon>
        <taxon>Alphaproteobacteria</taxon>
        <taxon>Sphingomonadales</taxon>
        <taxon>Sphingomonadaceae</taxon>
        <taxon>Novosphingobium</taxon>
    </lineage>
</organism>
<evidence type="ECO:0000256" key="1">
    <source>
        <dbReference type="ARBA" id="ARBA00004571"/>
    </source>
</evidence>
<keyword evidence="7" id="KW-0406">Ion transport</keyword>
<keyword evidence="2 11" id="KW-0813">Transport</keyword>
<keyword evidence="6" id="KW-0408">Iron</keyword>
<feature type="domain" description="TonB-dependent receptor plug" evidence="16">
    <location>
        <begin position="55"/>
        <end position="165"/>
    </location>
</feature>
<evidence type="ECO:0000256" key="4">
    <source>
        <dbReference type="ARBA" id="ARBA00022496"/>
    </source>
</evidence>
<dbReference type="InterPro" id="IPR039426">
    <property type="entry name" value="TonB-dep_rcpt-like"/>
</dbReference>
<comment type="subcellular location">
    <subcellularLocation>
        <location evidence="1 11">Cell outer membrane</location>
        <topology evidence="1 11">Multi-pass membrane protein</topology>
    </subcellularLocation>
</comment>
<keyword evidence="18" id="KW-1185">Reference proteome</keyword>
<reference evidence="17" key="2">
    <citation type="submission" date="2020-09" db="EMBL/GenBank/DDBJ databases">
        <authorList>
            <person name="Sun Q."/>
            <person name="Kim S."/>
        </authorList>
    </citation>
    <scope>NUCLEOTIDE SEQUENCE</scope>
    <source>
        <strain evidence="17">KCTC 32255</strain>
    </source>
</reference>
<comment type="similarity">
    <text evidence="11 12">Belongs to the TonB-dependent receptor family.</text>
</comment>
<dbReference type="PROSITE" id="PS52016">
    <property type="entry name" value="TONB_DEPENDENT_REC_3"/>
    <property type="match status" value="1"/>
</dbReference>
<name>A0A918UD54_9SPHN</name>
<dbReference type="EMBL" id="BMZA01000001">
    <property type="protein sequence ID" value="GGY91759.1"/>
    <property type="molecule type" value="Genomic_DNA"/>
</dbReference>
<keyword evidence="8 12" id="KW-0798">TonB box</keyword>
<reference evidence="17" key="1">
    <citation type="journal article" date="2014" name="Int. J. Syst. Evol. Microbiol.">
        <title>Complete genome sequence of Corynebacterium casei LMG S-19264T (=DSM 44701T), isolated from a smear-ripened cheese.</title>
        <authorList>
            <consortium name="US DOE Joint Genome Institute (JGI-PGF)"/>
            <person name="Walter F."/>
            <person name="Albersmeier A."/>
            <person name="Kalinowski J."/>
            <person name="Ruckert C."/>
        </authorList>
    </citation>
    <scope>NUCLEOTIDE SEQUENCE</scope>
    <source>
        <strain evidence="17">KCTC 32255</strain>
    </source>
</reference>
<comment type="caution">
    <text evidence="17">The sequence shown here is derived from an EMBL/GenBank/DDBJ whole genome shotgun (WGS) entry which is preliminary data.</text>
</comment>
<keyword evidence="10 11" id="KW-0998">Cell outer membrane</keyword>
<feature type="signal peptide" evidence="14">
    <location>
        <begin position="1"/>
        <end position="28"/>
    </location>
</feature>
<feature type="chain" id="PRO_5036782079" evidence="14">
    <location>
        <begin position="29"/>
        <end position="817"/>
    </location>
</feature>
<feature type="region of interest" description="Disordered" evidence="13">
    <location>
        <begin position="237"/>
        <end position="258"/>
    </location>
</feature>
<dbReference type="GO" id="GO:0009279">
    <property type="term" value="C:cell outer membrane"/>
    <property type="evidence" value="ECO:0007669"/>
    <property type="project" value="UniProtKB-SubCell"/>
</dbReference>
<dbReference type="PANTHER" id="PTHR32552:SF81">
    <property type="entry name" value="TONB-DEPENDENT OUTER MEMBRANE RECEPTOR"/>
    <property type="match status" value="1"/>
</dbReference>
<dbReference type="SUPFAM" id="SSF56935">
    <property type="entry name" value="Porins"/>
    <property type="match status" value="1"/>
</dbReference>
<evidence type="ECO:0000256" key="14">
    <source>
        <dbReference type="SAM" id="SignalP"/>
    </source>
</evidence>
<dbReference type="Pfam" id="PF07715">
    <property type="entry name" value="Plug"/>
    <property type="match status" value="1"/>
</dbReference>
<evidence type="ECO:0000256" key="10">
    <source>
        <dbReference type="ARBA" id="ARBA00023237"/>
    </source>
</evidence>
<evidence type="ECO:0000256" key="3">
    <source>
        <dbReference type="ARBA" id="ARBA00022452"/>
    </source>
</evidence>
<dbReference type="InterPro" id="IPR000531">
    <property type="entry name" value="Beta-barrel_TonB"/>
</dbReference>
<sequence length="817" mass="88417">MIKAIRTAPLACALLSTTSLVIPVVARAQAEPAAASEADSGGDIIVTAQRRSESLQKVPLSINVLGEQKLKEQNVASFDDYAKILPSVSFQSFGPSQSQIFFRGVSSGGDGLHIGPLPTSSMYIDDIPVTTIGGTVDFHVYDIARIEALAGPQGTLFGASSLSGVLRLITNKPDPTAFSASVDAEANKFSKGDFGGSLEGYVNIPLSETMALRVSGFYKKDGGYIDNIPGTRTFTLDDGPPVPDTPENANDPGNTATNKTVTNAALVKDDYNDVETYGGRAALGIDLDGNWSVTPSIIYQHQKANGGFLYDPKKGYLKVTDYLPSSNKDEWYQAALTITGKLSDWDVTYAGGYFGRKVDNRPDYSYYSVAYDTYTYTSSGSRYHGYATYFPDPNNPGEFLDPTQNAILKDKYTKFTQELRIASPSDKPFRLTAGAFMQIQTDKIFADYNVKGFGSVVSPIWLPQFADGSDTMFRTRIKRKDQDYAVFAQAEYDIVPDVTLIAGMRGFMSHNTISGFSGTATARNCLISTPSTDPAVPCHNVDKASDESGMIYKAGVKYQMTPDVMVYATVSRGYRPGGNNRRPGVNPFKSDTLDNYEVGWKTRFGPVTLNGAAFYEKWKKLQFGLVPLGQNGVTNTYNAGDARIYGIEGDIAARFGGLILSAAGTYVDAKLTTDFCQVDPVTKNIVCNPGDPPAAPKRTRLPIMPRFKGDATARYEVPVGSGKAFAQGTVSHQGGTRSFLTDADFAAVGPTKAFTTVDFSIGINWDHYRVSAFLDNAFSSHGVLSLNSVCATQICGQYSRAYPTTPQMFGIKLGYDY</sequence>
<evidence type="ECO:0000259" key="16">
    <source>
        <dbReference type="Pfam" id="PF07715"/>
    </source>
</evidence>
<evidence type="ECO:0000256" key="7">
    <source>
        <dbReference type="ARBA" id="ARBA00023065"/>
    </source>
</evidence>
<evidence type="ECO:0000313" key="18">
    <source>
        <dbReference type="Proteomes" id="UP000648075"/>
    </source>
</evidence>
<dbReference type="PANTHER" id="PTHR32552">
    <property type="entry name" value="FERRICHROME IRON RECEPTOR-RELATED"/>
    <property type="match status" value="1"/>
</dbReference>
<evidence type="ECO:0000256" key="12">
    <source>
        <dbReference type="RuleBase" id="RU003357"/>
    </source>
</evidence>
<dbReference type="RefSeq" id="WP_189619325.1">
    <property type="nucleotide sequence ID" value="NZ_BMZA01000001.1"/>
</dbReference>
<dbReference type="InterPro" id="IPR012910">
    <property type="entry name" value="Plug_dom"/>
</dbReference>
<dbReference type="Pfam" id="PF00593">
    <property type="entry name" value="TonB_dep_Rec_b-barrel"/>
    <property type="match status" value="1"/>
</dbReference>
<keyword evidence="9 11" id="KW-0472">Membrane</keyword>
<evidence type="ECO:0000256" key="9">
    <source>
        <dbReference type="ARBA" id="ARBA00023136"/>
    </source>
</evidence>
<protein>
    <submittedName>
        <fullName evidence="17">TonB-dependent receptor</fullName>
    </submittedName>
</protein>
<proteinExistence type="inferred from homology"/>
<keyword evidence="14" id="KW-0732">Signal</keyword>
<evidence type="ECO:0000256" key="2">
    <source>
        <dbReference type="ARBA" id="ARBA00022448"/>
    </source>
</evidence>
<gene>
    <name evidence="17" type="ORF">GCM10011614_03080</name>
</gene>
<keyword evidence="3 11" id="KW-1134">Transmembrane beta strand</keyword>
<evidence type="ECO:0000256" key="13">
    <source>
        <dbReference type="SAM" id="MobiDB-lite"/>
    </source>
</evidence>
<keyword evidence="4" id="KW-0410">Iron transport</keyword>
<accession>A0A918UD54</accession>
<evidence type="ECO:0000259" key="15">
    <source>
        <dbReference type="Pfam" id="PF00593"/>
    </source>
</evidence>
<dbReference type="AlphaFoldDB" id="A0A918UD54"/>
<dbReference type="InterPro" id="IPR036942">
    <property type="entry name" value="Beta-barrel_TonB_sf"/>
</dbReference>